<sequence>MVSLCPVSTSTQMPPYVVTHHSTAQHNYCVLTIPTQLSEPTANTLAFSITVCLADSRDAADGANISLMVEYAFGSYQSSVKTDMKLAVDNSTHVELGYTFYSDILEFFPGDKIKFSLMDYPASSGIVECTSTEVLFYIPEWLRSLQFTLPGDGFYGTTFNLIANTTTSVHYSAGTFYFGQPFKIKFSGQVASTVNLPYQSLLLNVQIGMEIRCKHYVHSTSIPPGTTEIDRIIKFQTGVIHSKLGQYSVLGLGDPAQIRDCQITASMVSYPQYGPLNIRFQNGTGWLSGFRTSGLQHHNYLTIVLGQLTTLYSVRITSTVIINHRFLDLYASLDGITFEYIKQVIVIAGKRFNGSTAIRNPVEARAFRFVDRTFQYADTLTPITMELVGKVTANDSHAFGKFVKIDGTAGVPLQKSTLLFLRLFAWPASNQSTKEVLFDDRRRVGDDLVRPEQTAVVLTRDYGQHWVSTNADGYDYLVRKARVSVNATAVPWNTIPNQFDAATKGVKCTAYNAGPFNGASFYQVPEVKCFYEVK</sequence>
<dbReference type="InterPro" id="IPR000421">
    <property type="entry name" value="FA58C"/>
</dbReference>
<dbReference type="SUPFAM" id="SSF49785">
    <property type="entry name" value="Galactose-binding domain-like"/>
    <property type="match status" value="1"/>
</dbReference>
<dbReference type="EMBL" id="JTDF01001717">
    <property type="protein sequence ID" value="KAF8569634.1"/>
    <property type="molecule type" value="Genomic_DNA"/>
</dbReference>
<dbReference type="OrthoDB" id="6255127at2759"/>
<dbReference type="InterPro" id="IPR008979">
    <property type="entry name" value="Galactose-bd-like_sf"/>
</dbReference>
<reference evidence="2 3" key="1">
    <citation type="submission" date="2019-07" db="EMBL/GenBank/DDBJ databases">
        <title>Annotation for the trematode Paragonimus westermani.</title>
        <authorList>
            <person name="Choi Y.-J."/>
        </authorList>
    </citation>
    <scope>NUCLEOTIDE SEQUENCE [LARGE SCALE GENOMIC DNA]</scope>
    <source>
        <strain evidence="2">180907_Pwestermani</strain>
    </source>
</reference>
<name>A0A8T0DRD7_9TREM</name>
<dbReference type="Proteomes" id="UP000699462">
    <property type="component" value="Unassembled WGS sequence"/>
</dbReference>
<evidence type="ECO:0000259" key="1">
    <source>
        <dbReference type="PROSITE" id="PS50022"/>
    </source>
</evidence>
<proteinExistence type="predicted"/>
<dbReference type="PROSITE" id="PS50022">
    <property type="entry name" value="FA58C_3"/>
    <property type="match status" value="1"/>
</dbReference>
<gene>
    <name evidence="2" type="ORF">P879_00871</name>
</gene>
<organism evidence="2 3">
    <name type="scientific">Paragonimus westermani</name>
    <dbReference type="NCBI Taxonomy" id="34504"/>
    <lineage>
        <taxon>Eukaryota</taxon>
        <taxon>Metazoa</taxon>
        <taxon>Spiralia</taxon>
        <taxon>Lophotrochozoa</taxon>
        <taxon>Platyhelminthes</taxon>
        <taxon>Trematoda</taxon>
        <taxon>Digenea</taxon>
        <taxon>Plagiorchiida</taxon>
        <taxon>Troglotremata</taxon>
        <taxon>Troglotrematidae</taxon>
        <taxon>Paragonimus</taxon>
    </lineage>
</organism>
<dbReference type="AlphaFoldDB" id="A0A8T0DRD7"/>
<dbReference type="Gene3D" id="2.60.120.260">
    <property type="entry name" value="Galactose-binding domain-like"/>
    <property type="match status" value="1"/>
</dbReference>
<accession>A0A8T0DRD7</accession>
<evidence type="ECO:0000313" key="2">
    <source>
        <dbReference type="EMBL" id="KAF8569634.1"/>
    </source>
</evidence>
<keyword evidence="3" id="KW-1185">Reference proteome</keyword>
<evidence type="ECO:0000313" key="3">
    <source>
        <dbReference type="Proteomes" id="UP000699462"/>
    </source>
</evidence>
<comment type="caution">
    <text evidence="2">The sequence shown here is derived from an EMBL/GenBank/DDBJ whole genome shotgun (WGS) entry which is preliminary data.</text>
</comment>
<protein>
    <recommendedName>
        <fullName evidence="1">F5/8 type C domain-containing protein</fullName>
    </recommendedName>
</protein>
<feature type="domain" description="F5/8 type C" evidence="1">
    <location>
        <begin position="245"/>
        <end position="390"/>
    </location>
</feature>